<evidence type="ECO:0000256" key="1">
    <source>
        <dbReference type="SAM" id="Coils"/>
    </source>
</evidence>
<dbReference type="GeneID" id="89971923"/>
<evidence type="ECO:0000313" key="2">
    <source>
        <dbReference type="EMBL" id="KAK5050459.1"/>
    </source>
</evidence>
<keyword evidence="1" id="KW-0175">Coiled coil</keyword>
<dbReference type="EMBL" id="JAVRRD010000017">
    <property type="protein sequence ID" value="KAK5050459.1"/>
    <property type="molecule type" value="Genomic_DNA"/>
</dbReference>
<dbReference type="Proteomes" id="UP001358417">
    <property type="component" value="Unassembled WGS sequence"/>
</dbReference>
<proteinExistence type="predicted"/>
<comment type="caution">
    <text evidence="2">The sequence shown here is derived from an EMBL/GenBank/DDBJ whole genome shotgun (WGS) entry which is preliminary data.</text>
</comment>
<dbReference type="AlphaFoldDB" id="A0AAV9N6V9"/>
<feature type="coiled-coil region" evidence="1">
    <location>
        <begin position="35"/>
        <end position="62"/>
    </location>
</feature>
<sequence>MSPYWNPAWYTRDLEENLMVVKAVANGAHSPSDALQKLEAYLSELNEEFLQAQQRRDLMMTELSRAWEQIIYQESALASPDSPTKVLFPPESAGEQMLQTLESSPRTARSDYPLNNQYNEMQSGITIDPYWHQDNSPQGHLHAGMAALSWVQTNTVEFNYNDQGFSDREHGELAMALDTMASSDSQGTPEDNPTSQADSCFYGLDQSSFVNVYNETGSQDQQIPVRPAMPRPDSADSGYLSVDFLIMQGGIPRCPLHVHPDGTSVFCPQGGMSCMG</sequence>
<gene>
    <name evidence="2" type="ORF">LTR84_003740</name>
</gene>
<dbReference type="RefSeq" id="XP_064705045.1">
    <property type="nucleotide sequence ID" value="XM_064847324.1"/>
</dbReference>
<organism evidence="2 3">
    <name type="scientific">Exophiala bonariae</name>
    <dbReference type="NCBI Taxonomy" id="1690606"/>
    <lineage>
        <taxon>Eukaryota</taxon>
        <taxon>Fungi</taxon>
        <taxon>Dikarya</taxon>
        <taxon>Ascomycota</taxon>
        <taxon>Pezizomycotina</taxon>
        <taxon>Eurotiomycetes</taxon>
        <taxon>Chaetothyriomycetidae</taxon>
        <taxon>Chaetothyriales</taxon>
        <taxon>Herpotrichiellaceae</taxon>
        <taxon>Exophiala</taxon>
    </lineage>
</organism>
<protein>
    <submittedName>
        <fullName evidence="2">Uncharacterized protein</fullName>
    </submittedName>
</protein>
<reference evidence="2 3" key="1">
    <citation type="submission" date="2023-08" db="EMBL/GenBank/DDBJ databases">
        <title>Black Yeasts Isolated from many extreme environments.</title>
        <authorList>
            <person name="Coleine C."/>
            <person name="Stajich J.E."/>
            <person name="Selbmann L."/>
        </authorList>
    </citation>
    <scope>NUCLEOTIDE SEQUENCE [LARGE SCALE GENOMIC DNA]</scope>
    <source>
        <strain evidence="2 3">CCFEE 5792</strain>
    </source>
</reference>
<evidence type="ECO:0000313" key="3">
    <source>
        <dbReference type="Proteomes" id="UP001358417"/>
    </source>
</evidence>
<accession>A0AAV9N6V9</accession>
<keyword evidence="3" id="KW-1185">Reference proteome</keyword>
<name>A0AAV9N6V9_9EURO</name>